<organism evidence="4 5">
    <name type="scientific">Oliverpabstia intestinalis</name>
    <dbReference type="NCBI Taxonomy" id="2606633"/>
    <lineage>
        <taxon>Bacteria</taxon>
        <taxon>Bacillati</taxon>
        <taxon>Bacillota</taxon>
        <taxon>Clostridia</taxon>
        <taxon>Lachnospirales</taxon>
        <taxon>Lachnospiraceae</taxon>
        <taxon>Oliverpabstia</taxon>
    </lineage>
</organism>
<feature type="compositionally biased region" description="Low complexity" evidence="1">
    <location>
        <begin position="282"/>
        <end position="300"/>
    </location>
</feature>
<keyword evidence="2" id="KW-0472">Membrane</keyword>
<evidence type="ECO:0000313" key="4">
    <source>
        <dbReference type="EMBL" id="MST67866.1"/>
    </source>
</evidence>
<feature type="signal peptide" evidence="3">
    <location>
        <begin position="1"/>
        <end position="27"/>
    </location>
</feature>
<dbReference type="Proteomes" id="UP000440513">
    <property type="component" value="Unassembled WGS sequence"/>
</dbReference>
<feature type="compositionally biased region" description="Low complexity" evidence="1">
    <location>
        <begin position="248"/>
        <end position="272"/>
    </location>
</feature>
<accession>A0A7X2TLY2</accession>
<evidence type="ECO:0000256" key="1">
    <source>
        <dbReference type="SAM" id="MobiDB-lite"/>
    </source>
</evidence>
<comment type="caution">
    <text evidence="4">The sequence shown here is derived from an EMBL/GenBank/DDBJ whole genome shotgun (WGS) entry which is preliminary data.</text>
</comment>
<feature type="region of interest" description="Disordered" evidence="1">
    <location>
        <begin position="208"/>
        <end position="342"/>
    </location>
</feature>
<name>A0A7X2TLY2_9FIRM</name>
<keyword evidence="2" id="KW-1133">Transmembrane helix</keyword>
<evidence type="ECO:0000313" key="5">
    <source>
        <dbReference type="Proteomes" id="UP000440513"/>
    </source>
</evidence>
<dbReference type="RefSeq" id="WP_154433176.1">
    <property type="nucleotide sequence ID" value="NZ_VUMS01000050.1"/>
</dbReference>
<feature type="compositionally biased region" description="Low complexity" evidence="1">
    <location>
        <begin position="208"/>
        <end position="230"/>
    </location>
</feature>
<gene>
    <name evidence="4" type="ORF">FYJ57_14430</name>
</gene>
<dbReference type="EMBL" id="VUMS01000050">
    <property type="protein sequence ID" value="MST67866.1"/>
    <property type="molecule type" value="Genomic_DNA"/>
</dbReference>
<keyword evidence="5" id="KW-1185">Reference proteome</keyword>
<keyword evidence="2" id="KW-0812">Transmembrane</keyword>
<feature type="compositionally biased region" description="Basic and acidic residues" evidence="1">
    <location>
        <begin position="314"/>
        <end position="323"/>
    </location>
</feature>
<feature type="compositionally biased region" description="Gly residues" evidence="1">
    <location>
        <begin position="231"/>
        <end position="247"/>
    </location>
</feature>
<feature type="chain" id="PRO_5031112767" evidence="3">
    <location>
        <begin position="28"/>
        <end position="376"/>
    </location>
</feature>
<protein>
    <submittedName>
        <fullName evidence="4">MucBP domain-containing protein</fullName>
    </submittedName>
</protein>
<dbReference type="AlphaFoldDB" id="A0A7X2TLY2"/>
<feature type="compositionally biased region" description="Basic and acidic residues" evidence="1">
    <location>
        <begin position="330"/>
        <end position="341"/>
    </location>
</feature>
<sequence length="376" mass="39064">MKKMYKIATVLLAFCFLLGSVPMSVKAENYKYQVTIFRGKQGAFSGTAGLVVKGADYSVSNTADAIVIKDLNPGDTVSFEARSGAVALDKDSKYYVQGIRISGRDNNAAVENSSFEVTGDQEYVVAYGIKGDQVAYTINYQDANGNKLADSQTFYGNVGDKPVVAYTYIDGYTPEYRNLTKTLSANAAENVFTFNYLPYETVTVTTPGQTITNTTEQTVTVPGGTTTTTGGTTGTTGGTTGTTGGTGTNANGGNAAGTTTGNGDAQQDTDATGGTGNGGPGNVTDNQGTEGTENGGTTQDAQDNEDTTTIGDEDTPKADQDLKDLDDEDVPKSDKDLDGNKKVKKSLPLVAGVGIGVAALAALAAGIVIVRKRVHR</sequence>
<keyword evidence="3" id="KW-0732">Signal</keyword>
<proteinExistence type="predicted"/>
<reference evidence="4 5" key="1">
    <citation type="submission" date="2019-08" db="EMBL/GenBank/DDBJ databases">
        <title>In-depth cultivation of the pig gut microbiome towards novel bacterial diversity and tailored functional studies.</title>
        <authorList>
            <person name="Wylensek D."/>
            <person name="Hitch T.C.A."/>
            <person name="Clavel T."/>
        </authorList>
    </citation>
    <scope>NUCLEOTIDE SEQUENCE [LARGE SCALE GENOMIC DNA]</scope>
    <source>
        <strain evidence="4 5">BSM-380-WT-5A</strain>
    </source>
</reference>
<evidence type="ECO:0000256" key="2">
    <source>
        <dbReference type="SAM" id="Phobius"/>
    </source>
</evidence>
<feature type="transmembrane region" description="Helical" evidence="2">
    <location>
        <begin position="349"/>
        <end position="370"/>
    </location>
</feature>
<evidence type="ECO:0000256" key="3">
    <source>
        <dbReference type="SAM" id="SignalP"/>
    </source>
</evidence>